<name>A0A5B6UVF2_9ROSI</name>
<sequence length="77" mass="9233">MELKYAEGDRKSHIYFLSMIVFYLDGLRNMRDRRDNVLIMTIGGYQIIWGFKILLILSIIRDCLTWWGEIKGELFKD</sequence>
<evidence type="ECO:0008006" key="4">
    <source>
        <dbReference type="Google" id="ProtNLM"/>
    </source>
</evidence>
<protein>
    <recommendedName>
        <fullName evidence="4">Transmembrane protein</fullName>
    </recommendedName>
</protein>
<dbReference type="AlphaFoldDB" id="A0A5B6UVF2"/>
<comment type="caution">
    <text evidence="2">The sequence shown here is derived from an EMBL/GenBank/DDBJ whole genome shotgun (WGS) entry which is preliminary data.</text>
</comment>
<keyword evidence="1" id="KW-0472">Membrane</keyword>
<reference evidence="3" key="1">
    <citation type="journal article" date="2019" name="Plant Biotechnol. J.">
        <title>Genome sequencing of the Australian wild diploid species Gossypium australe highlights disease resistance and delayed gland morphogenesis.</title>
        <authorList>
            <person name="Cai Y."/>
            <person name="Cai X."/>
            <person name="Wang Q."/>
            <person name="Wang P."/>
            <person name="Zhang Y."/>
            <person name="Cai C."/>
            <person name="Xu Y."/>
            <person name="Wang K."/>
            <person name="Zhou Z."/>
            <person name="Wang C."/>
            <person name="Geng S."/>
            <person name="Li B."/>
            <person name="Dong Q."/>
            <person name="Hou Y."/>
            <person name="Wang H."/>
            <person name="Ai P."/>
            <person name="Liu Z."/>
            <person name="Yi F."/>
            <person name="Sun M."/>
            <person name="An G."/>
            <person name="Cheng J."/>
            <person name="Zhang Y."/>
            <person name="Shi Q."/>
            <person name="Xie Y."/>
            <person name="Shi X."/>
            <person name="Chang Y."/>
            <person name="Huang F."/>
            <person name="Chen Y."/>
            <person name="Hong S."/>
            <person name="Mi L."/>
            <person name="Sun Q."/>
            <person name="Zhang L."/>
            <person name="Zhou B."/>
            <person name="Peng R."/>
            <person name="Zhang X."/>
            <person name="Liu F."/>
        </authorList>
    </citation>
    <scope>NUCLEOTIDE SEQUENCE [LARGE SCALE GENOMIC DNA]</scope>
    <source>
        <strain evidence="3">cv. PA1801</strain>
    </source>
</reference>
<accession>A0A5B6UVF2</accession>
<evidence type="ECO:0000313" key="3">
    <source>
        <dbReference type="Proteomes" id="UP000325315"/>
    </source>
</evidence>
<proteinExistence type="predicted"/>
<dbReference type="EMBL" id="SMMG02000009">
    <property type="protein sequence ID" value="KAA3462040.1"/>
    <property type="molecule type" value="Genomic_DNA"/>
</dbReference>
<evidence type="ECO:0000256" key="1">
    <source>
        <dbReference type="SAM" id="Phobius"/>
    </source>
</evidence>
<dbReference type="Proteomes" id="UP000325315">
    <property type="component" value="Unassembled WGS sequence"/>
</dbReference>
<feature type="transmembrane region" description="Helical" evidence="1">
    <location>
        <begin position="37"/>
        <end position="60"/>
    </location>
</feature>
<keyword evidence="1" id="KW-0812">Transmembrane</keyword>
<gene>
    <name evidence="2" type="ORF">EPI10_028566</name>
</gene>
<evidence type="ECO:0000313" key="2">
    <source>
        <dbReference type="EMBL" id="KAA3462040.1"/>
    </source>
</evidence>
<organism evidence="2 3">
    <name type="scientific">Gossypium australe</name>
    <dbReference type="NCBI Taxonomy" id="47621"/>
    <lineage>
        <taxon>Eukaryota</taxon>
        <taxon>Viridiplantae</taxon>
        <taxon>Streptophyta</taxon>
        <taxon>Embryophyta</taxon>
        <taxon>Tracheophyta</taxon>
        <taxon>Spermatophyta</taxon>
        <taxon>Magnoliopsida</taxon>
        <taxon>eudicotyledons</taxon>
        <taxon>Gunneridae</taxon>
        <taxon>Pentapetalae</taxon>
        <taxon>rosids</taxon>
        <taxon>malvids</taxon>
        <taxon>Malvales</taxon>
        <taxon>Malvaceae</taxon>
        <taxon>Malvoideae</taxon>
        <taxon>Gossypium</taxon>
    </lineage>
</organism>
<keyword evidence="1" id="KW-1133">Transmembrane helix</keyword>
<keyword evidence="3" id="KW-1185">Reference proteome</keyword>